<evidence type="ECO:0000313" key="2">
    <source>
        <dbReference type="Proteomes" id="UP001064048"/>
    </source>
</evidence>
<dbReference type="EMBL" id="CM046109">
    <property type="protein sequence ID" value="KAI8441991.1"/>
    <property type="molecule type" value="Genomic_DNA"/>
</dbReference>
<organism evidence="1 2">
    <name type="scientific">Choristoneura fumiferana</name>
    <name type="common">Spruce budworm moth</name>
    <name type="synonym">Archips fumiferana</name>
    <dbReference type="NCBI Taxonomy" id="7141"/>
    <lineage>
        <taxon>Eukaryota</taxon>
        <taxon>Metazoa</taxon>
        <taxon>Ecdysozoa</taxon>
        <taxon>Arthropoda</taxon>
        <taxon>Hexapoda</taxon>
        <taxon>Insecta</taxon>
        <taxon>Pterygota</taxon>
        <taxon>Neoptera</taxon>
        <taxon>Endopterygota</taxon>
        <taxon>Lepidoptera</taxon>
        <taxon>Glossata</taxon>
        <taxon>Ditrysia</taxon>
        <taxon>Tortricoidea</taxon>
        <taxon>Tortricidae</taxon>
        <taxon>Tortricinae</taxon>
        <taxon>Choristoneura</taxon>
    </lineage>
</organism>
<sequence length="623" mass="69534">MHSRADLYYKEDMTLSKGDILPKTCDYHLGHFFKDCMLENPDVIMQIDAATGEEETRRSVLTRSINLARCMRRLGLKPGDVLVLGGNNHLDLCIPYYAAVLNGYPIAGVDPFFKFEEIKELFKLVTPKVGFCQRESLCDYQRAVEELGLNTRLVTFDGDGNTMAELMDSCDKFETFEDFERQVRVVRGPATGVYMAVYGRTTQPAPAVGVMVSIYRHVRRGKRGVVSINCDHDARAERAKRACRGSGRRSARTDMAAFHDMPRNFMICLNWPNHEMAALHDMPRNFMICLNVTRQIAKRIAQFDTDKVYAWLVSTSGSTGLPKVAAVKHQSVLEVIRFVATLRRKTKEEDASSTLPAPALALNLSAVQWVSAFVNAFSMPTMNQINVQTSAPASIEHVIDIINKYRAALRPDALVIETYGQTECLGMVLFPAPQGPPGNCGREMPLVKVKLVDPVTGETIMQPNVPGELWTKGPGFTEYYKNPEETAKAFSDDGWHKTGDMLRRDENGFYYFVERLKMLIKFGEYSVVPLEVEEAILKHEGVLNVCVTSIPKEVDGEWPVAVVVRAAGAVVTAQEIKDLVANTLSVHKQLRGGVLFVEELPMTSTGKIARGKVRELVQNAVLE</sequence>
<reference evidence="1 2" key="1">
    <citation type="journal article" date="2022" name="Genome Biol. Evol.">
        <title>The Spruce Budworm Genome: Reconstructing the Evolutionary History of Antifreeze Proteins.</title>
        <authorList>
            <person name="Beliveau C."/>
            <person name="Gagne P."/>
            <person name="Picq S."/>
            <person name="Vernygora O."/>
            <person name="Keeling C.I."/>
            <person name="Pinkney K."/>
            <person name="Doucet D."/>
            <person name="Wen F."/>
            <person name="Johnston J.S."/>
            <person name="Maaroufi H."/>
            <person name="Boyle B."/>
            <person name="Laroche J."/>
            <person name="Dewar K."/>
            <person name="Juretic N."/>
            <person name="Blackburn G."/>
            <person name="Nisole A."/>
            <person name="Brunet B."/>
            <person name="Brandao M."/>
            <person name="Lumley L."/>
            <person name="Duan J."/>
            <person name="Quan G."/>
            <person name="Lucarotti C.J."/>
            <person name="Roe A.D."/>
            <person name="Sperling F.A.H."/>
            <person name="Levesque R.C."/>
            <person name="Cusson M."/>
        </authorList>
    </citation>
    <scope>NUCLEOTIDE SEQUENCE [LARGE SCALE GENOMIC DNA]</scope>
    <source>
        <strain evidence="1">Glfc:IPQL:Cfum</strain>
    </source>
</reference>
<dbReference type="Proteomes" id="UP001064048">
    <property type="component" value="Chromosome 9"/>
</dbReference>
<accession>A0ACC0L0V4</accession>
<keyword evidence="2" id="KW-1185">Reference proteome</keyword>
<comment type="caution">
    <text evidence="1">The sequence shown here is derived from an EMBL/GenBank/DDBJ whole genome shotgun (WGS) entry which is preliminary data.</text>
</comment>
<protein>
    <submittedName>
        <fullName evidence="1">Uncharacterized protein</fullName>
    </submittedName>
</protein>
<name>A0ACC0L0V4_CHOFU</name>
<proteinExistence type="predicted"/>
<gene>
    <name evidence="1" type="ORF">MSG28_005654</name>
</gene>
<evidence type="ECO:0000313" key="1">
    <source>
        <dbReference type="EMBL" id="KAI8441991.1"/>
    </source>
</evidence>